<proteinExistence type="predicted"/>
<name>A0ACB9E055_CICIN</name>
<reference evidence="2" key="1">
    <citation type="journal article" date="2022" name="Mol. Ecol. Resour.">
        <title>The genomes of chicory, endive, great burdock and yacon provide insights into Asteraceae palaeo-polyploidization history and plant inulin production.</title>
        <authorList>
            <person name="Fan W."/>
            <person name="Wang S."/>
            <person name="Wang H."/>
            <person name="Wang A."/>
            <person name="Jiang F."/>
            <person name="Liu H."/>
            <person name="Zhao H."/>
            <person name="Xu D."/>
            <person name="Zhang Y."/>
        </authorList>
    </citation>
    <scope>NUCLEOTIDE SEQUENCE [LARGE SCALE GENOMIC DNA]</scope>
    <source>
        <strain evidence="2">cv. Punajuju</strain>
    </source>
</reference>
<reference evidence="1 2" key="2">
    <citation type="journal article" date="2022" name="Mol. Ecol. Resour.">
        <title>The genomes of chicory, endive, great burdock and yacon provide insights into Asteraceae paleo-polyploidization history and plant inulin production.</title>
        <authorList>
            <person name="Fan W."/>
            <person name="Wang S."/>
            <person name="Wang H."/>
            <person name="Wang A."/>
            <person name="Jiang F."/>
            <person name="Liu H."/>
            <person name="Zhao H."/>
            <person name="Xu D."/>
            <person name="Zhang Y."/>
        </authorList>
    </citation>
    <scope>NUCLEOTIDE SEQUENCE [LARGE SCALE GENOMIC DNA]</scope>
    <source>
        <strain evidence="2">cv. Punajuju</strain>
        <tissue evidence="1">Leaves</tissue>
    </source>
</reference>
<gene>
    <name evidence="1" type="ORF">L2E82_23263</name>
</gene>
<accession>A0ACB9E055</accession>
<organism evidence="1 2">
    <name type="scientific">Cichorium intybus</name>
    <name type="common">Chicory</name>
    <dbReference type="NCBI Taxonomy" id="13427"/>
    <lineage>
        <taxon>Eukaryota</taxon>
        <taxon>Viridiplantae</taxon>
        <taxon>Streptophyta</taxon>
        <taxon>Embryophyta</taxon>
        <taxon>Tracheophyta</taxon>
        <taxon>Spermatophyta</taxon>
        <taxon>Magnoliopsida</taxon>
        <taxon>eudicotyledons</taxon>
        <taxon>Gunneridae</taxon>
        <taxon>Pentapetalae</taxon>
        <taxon>asterids</taxon>
        <taxon>campanulids</taxon>
        <taxon>Asterales</taxon>
        <taxon>Asteraceae</taxon>
        <taxon>Cichorioideae</taxon>
        <taxon>Cichorieae</taxon>
        <taxon>Cichoriinae</taxon>
        <taxon>Cichorium</taxon>
    </lineage>
</organism>
<keyword evidence="2" id="KW-1185">Reference proteome</keyword>
<evidence type="ECO:0000313" key="2">
    <source>
        <dbReference type="Proteomes" id="UP001055811"/>
    </source>
</evidence>
<evidence type="ECO:0000313" key="1">
    <source>
        <dbReference type="EMBL" id="KAI3752091.1"/>
    </source>
</evidence>
<dbReference type="Proteomes" id="UP001055811">
    <property type="component" value="Linkage Group LG04"/>
</dbReference>
<protein>
    <submittedName>
        <fullName evidence="1">Uncharacterized protein</fullName>
    </submittedName>
</protein>
<sequence>MKGNLVILIYSLRRYHQFLILYSVYKRVLHNTEYTERESVRLYACAKCSRLLSKFLRVSSEEDTVHFREMDSRIPVWMLIVCSQVMVIAAATDQSDVAVLNAIKSSWQNLPPNWSGSDPCGSNWEGINCTNSHVTSLVLAGVGVRTKSIGDIPSLSHLEYIDLSNNKEIKAPLPPTIQNLKNLTTLILVGCNFFGPIPDSIGSLQQLVFLGLNNNSFTGRIPSSIGNLKNLSWLDLSDNQIVGPIPVSNGTTPGLDMLTNAKHFHLANNQLWGVIPFRLLSANMSLIHLILNNNRLSGKIPSSLGLVDTLEAIRLDSNSFDGNMHRNITNLKSVSELYLSNNNLSGPLPNLIGMNSLSYVDMSNNSFDPSDIPTWFTLPSLTTLLMDNTQLQGEIPSDVFQPQLQRLGLSNNALNGTLDVGNSYKNDLIVDLRNNSISDFTQKSGYNLSLNLANNPVCEEGITGRYCVSENPNIPNNLPSNSCPPVRCSSNKILSPNCACTHPYKGTIFFFSYSFSDLENTTYTTILHDALTSAFRSSQLPVDSISISNPSVNEYSYLQYKLQVFPSGQYYFTRSDVSKIGTVINRQNLFSLPHFGPLFFLDDSYCCFPGKKSSNHGIIIGAAVGGSVILLLIGLAITYAIYQKKQATRAKHSNPFASWALDNGSIVGGVPQLKGARWCSFEELKKCTNNFSEEKLIGVGGYGQVYKGTLDTGHVVAIKRAQQGSLQGAHEFKTEIELLSRIHHKNLVALVGFCYEQGEQMLVYEYISNGTLKDNLSGKAGMRLDWMKRLRAALDSAKGLTYMHELANPPIIHRDIKSTNILLDDNWTAKVADFGLSKLLGDDSKGYVSTQVKGTLGYMDPEYYMTQQLTEKSDVYSFGIVLLELLTARSPIHRGKFIVRVINDAIGKSGDPNGLYTILDPSLGPSQNLGGLTEFLNLAMRCVQDSGVDRPKMGEVVREIENIIELAVLSVDDESASTFLSQNMGNTGDLYHPYGDSVSDASSLSLPFETELRR</sequence>
<comment type="caution">
    <text evidence="1">The sequence shown here is derived from an EMBL/GenBank/DDBJ whole genome shotgun (WGS) entry which is preliminary data.</text>
</comment>
<dbReference type="EMBL" id="CM042012">
    <property type="protein sequence ID" value="KAI3752091.1"/>
    <property type="molecule type" value="Genomic_DNA"/>
</dbReference>